<keyword evidence="4" id="KW-0808">Transferase</keyword>
<feature type="domain" description="Histidine kinase" evidence="8">
    <location>
        <begin position="334"/>
        <end position="559"/>
    </location>
</feature>
<dbReference type="SUPFAM" id="SSF55874">
    <property type="entry name" value="ATPase domain of HSP90 chaperone/DNA topoisomerase II/histidine kinase"/>
    <property type="match status" value="1"/>
</dbReference>
<dbReference type="Gene3D" id="3.30.450.20">
    <property type="entry name" value="PAS domain"/>
    <property type="match status" value="1"/>
</dbReference>
<comment type="caution">
    <text evidence="10">The sequence shown here is derived from an EMBL/GenBank/DDBJ whole genome shotgun (WGS) entry which is preliminary data.</text>
</comment>
<dbReference type="InterPro" id="IPR036890">
    <property type="entry name" value="HATPase_C_sf"/>
</dbReference>
<reference evidence="10 11" key="1">
    <citation type="journal article" date="2016" name="Nat. Commun.">
        <title>Thousands of microbial genomes shed light on interconnected biogeochemical processes in an aquifer system.</title>
        <authorList>
            <person name="Anantharaman K."/>
            <person name="Brown C.T."/>
            <person name="Hug L.A."/>
            <person name="Sharon I."/>
            <person name="Castelle C.J."/>
            <person name="Probst A.J."/>
            <person name="Thomas B.C."/>
            <person name="Singh A."/>
            <person name="Wilkins M.J."/>
            <person name="Karaoz U."/>
            <person name="Brodie E.L."/>
            <person name="Williams K.H."/>
            <person name="Hubbard S.S."/>
            <person name="Banfield J.F."/>
        </authorList>
    </citation>
    <scope>NUCLEOTIDE SEQUENCE [LARGE SCALE GENOMIC DNA]</scope>
</reference>
<keyword evidence="6" id="KW-0175">Coiled coil</keyword>
<dbReference type="InterPro" id="IPR035965">
    <property type="entry name" value="PAS-like_dom_sf"/>
</dbReference>
<evidence type="ECO:0000259" key="9">
    <source>
        <dbReference type="PROSITE" id="PS50112"/>
    </source>
</evidence>
<dbReference type="SUPFAM" id="SSF47384">
    <property type="entry name" value="Homodimeric domain of signal transducing histidine kinase"/>
    <property type="match status" value="1"/>
</dbReference>
<dbReference type="SMART" id="SM00388">
    <property type="entry name" value="HisKA"/>
    <property type="match status" value="1"/>
</dbReference>
<evidence type="ECO:0000313" key="10">
    <source>
        <dbReference type="EMBL" id="OGE00345.1"/>
    </source>
</evidence>
<dbReference type="EC" id="2.7.13.3" evidence="2"/>
<dbReference type="InterPro" id="IPR029016">
    <property type="entry name" value="GAF-like_dom_sf"/>
</dbReference>
<dbReference type="Pfam" id="PF00512">
    <property type="entry name" value="HisKA"/>
    <property type="match status" value="1"/>
</dbReference>
<evidence type="ECO:0000256" key="6">
    <source>
        <dbReference type="SAM" id="Coils"/>
    </source>
</evidence>
<dbReference type="Gene3D" id="3.30.565.10">
    <property type="entry name" value="Histidine kinase-like ATPase, C-terminal domain"/>
    <property type="match status" value="1"/>
</dbReference>
<evidence type="ECO:0000256" key="2">
    <source>
        <dbReference type="ARBA" id="ARBA00012438"/>
    </source>
</evidence>
<organism evidence="10 11">
    <name type="scientific">Candidatus Curtissbacteria bacterium RIFCSPHIGHO2_12_41_11</name>
    <dbReference type="NCBI Taxonomy" id="1797718"/>
    <lineage>
        <taxon>Bacteria</taxon>
        <taxon>Candidatus Curtissiibacteriota</taxon>
    </lineage>
</organism>
<dbReference type="InterPro" id="IPR036097">
    <property type="entry name" value="HisK_dim/P_sf"/>
</dbReference>
<feature type="domain" description="PAS" evidence="9">
    <location>
        <begin position="211"/>
        <end position="254"/>
    </location>
</feature>
<dbReference type="PROSITE" id="PS50109">
    <property type="entry name" value="HIS_KIN"/>
    <property type="match status" value="1"/>
</dbReference>
<proteinExistence type="predicted"/>
<evidence type="ECO:0000256" key="7">
    <source>
        <dbReference type="SAM" id="Phobius"/>
    </source>
</evidence>
<name>A0A1F5H8H9_9BACT</name>
<sequence>MDTTVTLAIVMVIGTVAGILGYYFERQKFNKELARGKIREEELARKAYETIILKEIGDRIGYSLDAAKIIEIISGSLGRLLPFSTVSYMILNEKGEKIIFSCMVAETISPAFVDDVRTKMLAAFSEMAQKPFNKSDLDESVRGVILDEELTDLVGSYFNLPIVISGKLAGIINVAAREKELYNQENTEVLYRIARQASEAVSKLNEVLENEKARLSQAVQALSDGLMMVDENYQLVLANRKLSQILGIVQSPTIFDIAGAMSGHLDLRTKVEEALAAETEILPQEIVVSDKVLQVVASRVLDKKTQKPIGVVVLFHDVTDAKALEQLRRDFSAMMVHELRSPLTSIRSTVELLKTDLAKLKEEDVAKYLSSVDITSQTMLELVNDLLDVAKLEAGKFDVICENGELDEAVSERVQNYKPLAASKGLKLTLEIEENLPQAYFDKIRIKQVLNNLLSNAIKYTQTGEIKVKVKREIIDNVLVGILVSISDTGIGINPDQIDLLFSKFGQLAAGRNKAGLKSSGLGLYIAHGIVEAWNGKIWAKSEGEGMGSTFYFTVPISMERQKTVGKQDAVFTGSKVAHA</sequence>
<dbReference type="AlphaFoldDB" id="A0A1F5H8H9"/>
<dbReference type="Pfam" id="PF02518">
    <property type="entry name" value="HATPase_c"/>
    <property type="match status" value="1"/>
</dbReference>
<protein>
    <recommendedName>
        <fullName evidence="2">histidine kinase</fullName>
        <ecNumber evidence="2">2.7.13.3</ecNumber>
    </recommendedName>
</protein>
<keyword evidence="3" id="KW-0597">Phosphoprotein</keyword>
<dbReference type="Gene3D" id="1.10.287.130">
    <property type="match status" value="1"/>
</dbReference>
<keyword evidence="7" id="KW-1133">Transmembrane helix</keyword>
<dbReference type="EMBL" id="MFBH01000011">
    <property type="protein sequence ID" value="OGE00345.1"/>
    <property type="molecule type" value="Genomic_DNA"/>
</dbReference>
<feature type="coiled-coil region" evidence="6">
    <location>
        <begin position="194"/>
        <end position="225"/>
    </location>
</feature>
<evidence type="ECO:0000256" key="3">
    <source>
        <dbReference type="ARBA" id="ARBA00022553"/>
    </source>
</evidence>
<dbReference type="PANTHER" id="PTHR43047">
    <property type="entry name" value="TWO-COMPONENT HISTIDINE PROTEIN KINASE"/>
    <property type="match status" value="1"/>
</dbReference>
<comment type="catalytic activity">
    <reaction evidence="1">
        <text>ATP + protein L-histidine = ADP + protein N-phospho-L-histidine.</text>
        <dbReference type="EC" id="2.7.13.3"/>
    </reaction>
</comment>
<dbReference type="InterPro" id="IPR000014">
    <property type="entry name" value="PAS"/>
</dbReference>
<dbReference type="GO" id="GO:0000155">
    <property type="term" value="F:phosphorelay sensor kinase activity"/>
    <property type="evidence" value="ECO:0007669"/>
    <property type="project" value="InterPro"/>
</dbReference>
<dbReference type="SUPFAM" id="SSF55785">
    <property type="entry name" value="PYP-like sensor domain (PAS domain)"/>
    <property type="match status" value="1"/>
</dbReference>
<gene>
    <name evidence="10" type="ORF">A2W45_03105</name>
</gene>
<evidence type="ECO:0000313" key="11">
    <source>
        <dbReference type="Proteomes" id="UP000178393"/>
    </source>
</evidence>
<dbReference type="SUPFAM" id="SSF55781">
    <property type="entry name" value="GAF domain-like"/>
    <property type="match status" value="1"/>
</dbReference>
<dbReference type="InterPro" id="IPR003661">
    <property type="entry name" value="HisK_dim/P_dom"/>
</dbReference>
<dbReference type="Pfam" id="PF13188">
    <property type="entry name" value="PAS_8"/>
    <property type="match status" value="1"/>
</dbReference>
<dbReference type="GO" id="GO:0009927">
    <property type="term" value="F:histidine phosphotransfer kinase activity"/>
    <property type="evidence" value="ECO:0007669"/>
    <property type="project" value="TreeGrafter"/>
</dbReference>
<dbReference type="CDD" id="cd00082">
    <property type="entry name" value="HisKA"/>
    <property type="match status" value="1"/>
</dbReference>
<dbReference type="Proteomes" id="UP000178393">
    <property type="component" value="Unassembled WGS sequence"/>
</dbReference>
<dbReference type="PANTHER" id="PTHR43047:SF72">
    <property type="entry name" value="OSMOSENSING HISTIDINE PROTEIN KINASE SLN1"/>
    <property type="match status" value="1"/>
</dbReference>
<evidence type="ECO:0000256" key="4">
    <source>
        <dbReference type="ARBA" id="ARBA00022679"/>
    </source>
</evidence>
<dbReference type="PRINTS" id="PR00344">
    <property type="entry name" value="BCTRLSENSOR"/>
</dbReference>
<evidence type="ECO:0000256" key="1">
    <source>
        <dbReference type="ARBA" id="ARBA00000085"/>
    </source>
</evidence>
<keyword evidence="7" id="KW-0812">Transmembrane</keyword>
<dbReference type="InterPro" id="IPR005467">
    <property type="entry name" value="His_kinase_dom"/>
</dbReference>
<dbReference type="InterPro" id="IPR004358">
    <property type="entry name" value="Sig_transdc_His_kin-like_C"/>
</dbReference>
<dbReference type="Gene3D" id="3.30.450.40">
    <property type="match status" value="1"/>
</dbReference>
<evidence type="ECO:0000259" key="8">
    <source>
        <dbReference type="PROSITE" id="PS50109"/>
    </source>
</evidence>
<dbReference type="SMART" id="SM00387">
    <property type="entry name" value="HATPase_c"/>
    <property type="match status" value="1"/>
</dbReference>
<keyword evidence="5" id="KW-0418">Kinase</keyword>
<dbReference type="GO" id="GO:0005886">
    <property type="term" value="C:plasma membrane"/>
    <property type="evidence" value="ECO:0007669"/>
    <property type="project" value="TreeGrafter"/>
</dbReference>
<evidence type="ECO:0000256" key="5">
    <source>
        <dbReference type="ARBA" id="ARBA00022777"/>
    </source>
</evidence>
<keyword evidence="7" id="KW-0472">Membrane</keyword>
<dbReference type="InterPro" id="IPR003594">
    <property type="entry name" value="HATPase_dom"/>
</dbReference>
<accession>A0A1F5H8H9</accession>
<feature type="transmembrane region" description="Helical" evidence="7">
    <location>
        <begin position="6"/>
        <end position="24"/>
    </location>
</feature>
<dbReference type="FunFam" id="3.30.565.10:FF:000006">
    <property type="entry name" value="Sensor histidine kinase WalK"/>
    <property type="match status" value="1"/>
</dbReference>
<dbReference type="PROSITE" id="PS50112">
    <property type="entry name" value="PAS"/>
    <property type="match status" value="1"/>
</dbReference>